<dbReference type="AlphaFoldDB" id="A0A3M7QYQ8"/>
<dbReference type="InterPro" id="IPR018253">
    <property type="entry name" value="DnaJ_domain_CS"/>
</dbReference>
<reference evidence="6 7" key="1">
    <citation type="journal article" date="2018" name="Sci. Rep.">
        <title>Genomic signatures of local adaptation to the degree of environmental predictability in rotifers.</title>
        <authorList>
            <person name="Franch-Gras L."/>
            <person name="Hahn C."/>
            <person name="Garcia-Roger E.M."/>
            <person name="Carmona M.J."/>
            <person name="Serra M."/>
            <person name="Gomez A."/>
        </authorList>
    </citation>
    <scope>NUCLEOTIDE SEQUENCE [LARGE SCALE GENOMIC DNA]</scope>
    <source>
        <strain evidence="6">HYR1</strain>
    </source>
</reference>
<evidence type="ECO:0000256" key="1">
    <source>
        <dbReference type="ARBA" id="ARBA00022723"/>
    </source>
</evidence>
<organism evidence="6 7">
    <name type="scientific">Brachionus plicatilis</name>
    <name type="common">Marine rotifer</name>
    <name type="synonym">Brachionus muelleri</name>
    <dbReference type="NCBI Taxonomy" id="10195"/>
    <lineage>
        <taxon>Eukaryota</taxon>
        <taxon>Metazoa</taxon>
        <taxon>Spiralia</taxon>
        <taxon>Gnathifera</taxon>
        <taxon>Rotifera</taxon>
        <taxon>Eurotatoria</taxon>
        <taxon>Monogononta</taxon>
        <taxon>Pseudotrocha</taxon>
        <taxon>Ploima</taxon>
        <taxon>Brachionidae</taxon>
        <taxon>Brachionus</taxon>
    </lineage>
</organism>
<dbReference type="OrthoDB" id="550424at2759"/>
<dbReference type="PROSITE" id="PS00636">
    <property type="entry name" value="DNAJ_1"/>
    <property type="match status" value="1"/>
</dbReference>
<dbReference type="SUPFAM" id="SSF49493">
    <property type="entry name" value="HSP40/DnaJ peptide-binding domain"/>
    <property type="match status" value="2"/>
</dbReference>
<dbReference type="InterPro" id="IPR001623">
    <property type="entry name" value="DnaJ_domain"/>
</dbReference>
<dbReference type="Gene3D" id="1.10.287.110">
    <property type="entry name" value="DnaJ domain"/>
    <property type="match status" value="1"/>
</dbReference>
<dbReference type="GO" id="GO:0006457">
    <property type="term" value="P:protein folding"/>
    <property type="evidence" value="ECO:0007669"/>
    <property type="project" value="InterPro"/>
</dbReference>
<protein>
    <submittedName>
        <fullName evidence="6">DnaJ-like protein</fullName>
    </submittedName>
</protein>
<keyword evidence="3" id="KW-0863">Zinc-finger</keyword>
<keyword evidence="2" id="KW-0677">Repeat</keyword>
<dbReference type="FunFam" id="2.60.260.20:FF:000003">
    <property type="entry name" value="DnaJ subfamily A member 2"/>
    <property type="match status" value="1"/>
</dbReference>
<proteinExistence type="predicted"/>
<feature type="domain" description="J" evidence="5">
    <location>
        <begin position="6"/>
        <end position="72"/>
    </location>
</feature>
<evidence type="ECO:0000313" key="6">
    <source>
        <dbReference type="EMBL" id="RNA16500.1"/>
    </source>
</evidence>
<gene>
    <name evidence="6" type="ORF">BpHYR1_002057</name>
</gene>
<evidence type="ECO:0000256" key="4">
    <source>
        <dbReference type="ARBA" id="ARBA00022833"/>
    </source>
</evidence>
<evidence type="ECO:0000259" key="5">
    <source>
        <dbReference type="PROSITE" id="PS50076"/>
    </source>
</evidence>
<dbReference type="GO" id="GO:0030544">
    <property type="term" value="F:Hsp70 protein binding"/>
    <property type="evidence" value="ECO:0007669"/>
    <property type="project" value="InterPro"/>
</dbReference>
<evidence type="ECO:0000256" key="2">
    <source>
        <dbReference type="ARBA" id="ARBA00022737"/>
    </source>
</evidence>
<keyword evidence="4" id="KW-0862">Zinc</keyword>
<dbReference type="InterPro" id="IPR008971">
    <property type="entry name" value="HSP40/DnaJ_pept-bd"/>
</dbReference>
<dbReference type="Pfam" id="PF00226">
    <property type="entry name" value="DnaJ"/>
    <property type="match status" value="1"/>
</dbReference>
<dbReference type="STRING" id="10195.A0A3M7QYQ8"/>
<accession>A0A3M7QYQ8</accession>
<dbReference type="SUPFAM" id="SSF57938">
    <property type="entry name" value="DnaJ/Hsp40 cysteine-rich domain"/>
    <property type="match status" value="1"/>
</dbReference>
<evidence type="ECO:0000256" key="3">
    <source>
        <dbReference type="ARBA" id="ARBA00022771"/>
    </source>
</evidence>
<dbReference type="Pfam" id="PF01556">
    <property type="entry name" value="DnaJ_C"/>
    <property type="match status" value="1"/>
</dbReference>
<dbReference type="Gene3D" id="2.10.230.10">
    <property type="entry name" value="Heat shock protein DnaJ, cysteine-rich domain"/>
    <property type="match status" value="1"/>
</dbReference>
<dbReference type="PROSITE" id="PS50076">
    <property type="entry name" value="DNAJ_2"/>
    <property type="match status" value="1"/>
</dbReference>
<dbReference type="GO" id="GO:0008270">
    <property type="term" value="F:zinc ion binding"/>
    <property type="evidence" value="ECO:0007669"/>
    <property type="project" value="UniProtKB-KW"/>
</dbReference>
<dbReference type="EMBL" id="REGN01004693">
    <property type="protein sequence ID" value="RNA16500.1"/>
    <property type="molecule type" value="Genomic_DNA"/>
</dbReference>
<dbReference type="SUPFAM" id="SSF46565">
    <property type="entry name" value="Chaperone J-domain"/>
    <property type="match status" value="1"/>
</dbReference>
<dbReference type="SMART" id="SM00271">
    <property type="entry name" value="DnaJ"/>
    <property type="match status" value="1"/>
</dbReference>
<dbReference type="InterPro" id="IPR036869">
    <property type="entry name" value="J_dom_sf"/>
</dbReference>
<comment type="caution">
    <text evidence="6">The sequence shown here is derived from an EMBL/GenBank/DDBJ whole genome shotgun (WGS) entry which is preliminary data.</text>
</comment>
<dbReference type="PRINTS" id="PR00625">
    <property type="entry name" value="JDOMAIN"/>
</dbReference>
<name>A0A3M7QYQ8_BRAPC</name>
<dbReference type="InterPro" id="IPR036410">
    <property type="entry name" value="HSP_DnaJ_Cys-rich_dom_sf"/>
</dbReference>
<dbReference type="GO" id="GO:0051082">
    <property type="term" value="F:unfolded protein binding"/>
    <property type="evidence" value="ECO:0007669"/>
    <property type="project" value="InterPro"/>
</dbReference>
<dbReference type="CDD" id="cd10747">
    <property type="entry name" value="DnaJ_C"/>
    <property type="match status" value="1"/>
</dbReference>
<dbReference type="InterPro" id="IPR002939">
    <property type="entry name" value="DnaJ_C"/>
</dbReference>
<keyword evidence="1" id="KW-0479">Metal-binding</keyword>
<dbReference type="PANTHER" id="PTHR43888">
    <property type="entry name" value="DNAJ-LIKE-2, ISOFORM A-RELATED"/>
    <property type="match status" value="1"/>
</dbReference>
<dbReference type="Proteomes" id="UP000276133">
    <property type="component" value="Unassembled WGS sequence"/>
</dbReference>
<dbReference type="InterPro" id="IPR044713">
    <property type="entry name" value="DNJA1/2-like"/>
</dbReference>
<dbReference type="CDD" id="cd06257">
    <property type="entry name" value="DnaJ"/>
    <property type="match status" value="1"/>
</dbReference>
<sequence>MIKDTLLYDLLSIKPDACENDIIVAYYEMAERHHPENLKEKNHDSISKFDEIKFAYDVLSNEQNRKFYDENGYEATKEMFDKQDEFSYDNYTSQNYYGSLINNEYDFYQTPKITKNLVFPLKVSLKDLYRGTKKNFDYQVLVICKDCDGTGFKKVNTDKKCPKCSDQEEDSNVRIREICSECSECLTCAGERVVQEEKKIEINIEKGMRHRQQIAFTGLSNQKPGYETGDLIFILEQSKHDTFSRHEDYLIMKHTINLTEALCGFKILFRHLDGRLKAITCSGGEYFHNQTVKSIPKLGMPKLNSSDYGDLIIKFSVNFPESKSLNLEKIKILEEILPPKRTIEFKEDEKIVEVTSKHVDKNFFDYESDDEIRYAVDENLPEEAFLIKEDMQEEFESNPQRIECNTQ</sequence>
<keyword evidence="7" id="KW-1185">Reference proteome</keyword>
<dbReference type="Gene3D" id="2.60.260.20">
    <property type="entry name" value="Urease metallochaperone UreE, N-terminal domain"/>
    <property type="match status" value="2"/>
</dbReference>
<evidence type="ECO:0000313" key="7">
    <source>
        <dbReference type="Proteomes" id="UP000276133"/>
    </source>
</evidence>